<dbReference type="Gene3D" id="3.90.550.20">
    <property type="match status" value="1"/>
</dbReference>
<dbReference type="PANTHER" id="PTHR31834">
    <property type="entry name" value="INITIATION-SPECIFIC ALPHA-1,6-MANNOSYLTRANSFERASE"/>
    <property type="match status" value="1"/>
</dbReference>
<evidence type="ECO:0000256" key="1">
    <source>
        <dbReference type="SAM" id="Phobius"/>
    </source>
</evidence>
<dbReference type="GO" id="GO:0000009">
    <property type="term" value="F:alpha-1,6-mannosyltransferase activity"/>
    <property type="evidence" value="ECO:0007669"/>
    <property type="project" value="InterPro"/>
</dbReference>
<keyword evidence="1" id="KW-0812">Transmembrane</keyword>
<keyword evidence="1" id="KW-1133">Transmembrane helix</keyword>
<organism evidence="2 3">
    <name type="scientific">Cymbomonas tetramitiformis</name>
    <dbReference type="NCBI Taxonomy" id="36881"/>
    <lineage>
        <taxon>Eukaryota</taxon>
        <taxon>Viridiplantae</taxon>
        <taxon>Chlorophyta</taxon>
        <taxon>Pyramimonadophyceae</taxon>
        <taxon>Pyramimonadales</taxon>
        <taxon>Pyramimonadaceae</taxon>
        <taxon>Cymbomonas</taxon>
    </lineage>
</organism>
<reference evidence="2 3" key="1">
    <citation type="journal article" date="2015" name="Genome Biol. Evol.">
        <title>Comparative Genomics of a Bacterivorous Green Alga Reveals Evolutionary Causalities and Consequences of Phago-Mixotrophic Mode of Nutrition.</title>
        <authorList>
            <person name="Burns J.A."/>
            <person name="Paasch A."/>
            <person name="Narechania A."/>
            <person name="Kim E."/>
        </authorList>
    </citation>
    <scope>NUCLEOTIDE SEQUENCE [LARGE SCALE GENOMIC DNA]</scope>
    <source>
        <strain evidence="2 3">PLY_AMNH</strain>
    </source>
</reference>
<dbReference type="GO" id="GO:0000136">
    <property type="term" value="C:mannan polymerase complex"/>
    <property type="evidence" value="ECO:0007669"/>
    <property type="project" value="TreeGrafter"/>
</dbReference>
<feature type="transmembrane region" description="Helical" evidence="1">
    <location>
        <begin position="12"/>
        <end position="32"/>
    </location>
</feature>
<dbReference type="EMBL" id="LGRX02019595">
    <property type="protein sequence ID" value="KAK3258348.1"/>
    <property type="molecule type" value="Genomic_DNA"/>
</dbReference>
<evidence type="ECO:0000313" key="3">
    <source>
        <dbReference type="Proteomes" id="UP001190700"/>
    </source>
</evidence>
<dbReference type="InterPro" id="IPR029044">
    <property type="entry name" value="Nucleotide-diphossugar_trans"/>
</dbReference>
<dbReference type="Pfam" id="PF04488">
    <property type="entry name" value="Gly_transf_sug"/>
    <property type="match status" value="1"/>
</dbReference>
<dbReference type="Proteomes" id="UP001190700">
    <property type="component" value="Unassembled WGS sequence"/>
</dbReference>
<dbReference type="PANTHER" id="PTHR31834:SF1">
    <property type="entry name" value="INITIATION-SPECIFIC ALPHA-1,6-MANNOSYLTRANSFERASE"/>
    <property type="match status" value="1"/>
</dbReference>
<dbReference type="AlphaFoldDB" id="A0AAE0KRS4"/>
<name>A0AAE0KRS4_9CHLO</name>
<dbReference type="SUPFAM" id="SSF53448">
    <property type="entry name" value="Nucleotide-diphospho-sugar transferases"/>
    <property type="match status" value="1"/>
</dbReference>
<proteinExistence type="predicted"/>
<gene>
    <name evidence="2" type="ORF">CYMTET_32601</name>
</gene>
<sequence length="336" mass="38069">MARKRPQSPTSPLTIAKIAFLLIGLVWILWLMRAPPSNDTRQHSPGTRRTLPSRTEAVAKTLSHSLSGGSYEAAVLPNSPSSPHSAKGIPAPKYYATGARRIRRLHFPELGSGYPSASTTLLNRSDSTWASGHTRLIQWFQESLDVNASFGLTPRRIPRIIHQTHKSRELTDELQGIMGSWQKLNPEWEVRFYDNDDCAAFVQKYFPEYWQAYQALPKNVERADFFRYLVVLQHGGLYADVDCQCRQPLDTLILPEDTLIVGYENSFRDVVAAYRRTYARVHQLVQWTFIAAPGHPALRALCNDIKSKAELTFSVDPARDTFERTGPGVWTDNIMK</sequence>
<comment type="caution">
    <text evidence="2">The sequence shown here is derived from an EMBL/GenBank/DDBJ whole genome shotgun (WGS) entry which is preliminary data.</text>
</comment>
<keyword evidence="1" id="KW-0472">Membrane</keyword>
<accession>A0AAE0KRS4</accession>
<dbReference type="InterPro" id="IPR007577">
    <property type="entry name" value="GlycoTrfase_DXD_sugar-bd_CS"/>
</dbReference>
<keyword evidence="3" id="KW-1185">Reference proteome</keyword>
<dbReference type="InterPro" id="IPR039367">
    <property type="entry name" value="Och1-like"/>
</dbReference>
<evidence type="ECO:0000313" key="2">
    <source>
        <dbReference type="EMBL" id="KAK3258348.1"/>
    </source>
</evidence>
<dbReference type="GO" id="GO:0006487">
    <property type="term" value="P:protein N-linked glycosylation"/>
    <property type="evidence" value="ECO:0007669"/>
    <property type="project" value="TreeGrafter"/>
</dbReference>
<protein>
    <submittedName>
        <fullName evidence="2">Uncharacterized protein</fullName>
    </submittedName>
</protein>